<dbReference type="Proteomes" id="UP000077752">
    <property type="component" value="Unassembled WGS sequence"/>
</dbReference>
<dbReference type="AlphaFoldDB" id="A0A177SCW6"/>
<dbReference type="EMBL" id="LUCV01000040">
    <property type="protein sequence ID" value="OAI86119.1"/>
    <property type="molecule type" value="Genomic_DNA"/>
</dbReference>
<gene>
    <name evidence="1" type="ORF">AYO28_00025</name>
</gene>
<comment type="caution">
    <text evidence="1">The sequence shown here is derived from an EMBL/GenBank/DDBJ whole genome shotgun (WGS) entry which is preliminary data.</text>
</comment>
<name>A0A177SCW6_PSEPU</name>
<proteinExistence type="predicted"/>
<sequence length="175" mass="19703">MLAGLERDGYLLLPGYLDADRFGSCGLLNTLKTTFYPPLARLANHWSEQDAYPPQLAALQARCREAGRALDPSRYTRLREQEHQPLRQSPTAFPLLLCALLCTPGKDFSGGDLLLTEHRPRLQSRPIVVPLRRGDIAIIPAGRRPVRHSRVTTRHAISRVRSGERLGLELFFDLL</sequence>
<protein>
    <recommendedName>
        <fullName evidence="3">Fe2OG dioxygenase domain-containing protein</fullName>
    </recommendedName>
</protein>
<dbReference type="InterPro" id="IPR018655">
    <property type="entry name" value="DUF2086"/>
</dbReference>
<evidence type="ECO:0000313" key="2">
    <source>
        <dbReference type="Proteomes" id="UP000077752"/>
    </source>
</evidence>
<evidence type="ECO:0000313" key="1">
    <source>
        <dbReference type="EMBL" id="OAI86119.1"/>
    </source>
</evidence>
<dbReference type="Pfam" id="PF09859">
    <property type="entry name" value="Oxygenase-NA"/>
    <property type="match status" value="1"/>
</dbReference>
<reference evidence="1 2" key="1">
    <citation type="submission" date="2016-03" db="EMBL/GenBank/DDBJ databases">
        <title>Draft Genome Assembly of Pseudomonas putida strain CBF10-2.</title>
        <authorList>
            <person name="Iyer R.S."/>
            <person name="Damania A."/>
        </authorList>
    </citation>
    <scope>NUCLEOTIDE SEQUENCE [LARGE SCALE GENOMIC DNA]</scope>
    <source>
        <strain evidence="1 2">CBF10-2</strain>
    </source>
</reference>
<accession>A0A177SCW6</accession>
<evidence type="ECO:0008006" key="3">
    <source>
        <dbReference type="Google" id="ProtNLM"/>
    </source>
</evidence>
<organism evidence="1 2">
    <name type="scientific">Pseudomonas putida</name>
    <name type="common">Arthrobacter siderocapsulatus</name>
    <dbReference type="NCBI Taxonomy" id="303"/>
    <lineage>
        <taxon>Bacteria</taxon>
        <taxon>Pseudomonadati</taxon>
        <taxon>Pseudomonadota</taxon>
        <taxon>Gammaproteobacteria</taxon>
        <taxon>Pseudomonadales</taxon>
        <taxon>Pseudomonadaceae</taxon>
        <taxon>Pseudomonas</taxon>
    </lineage>
</organism>